<feature type="compositionally biased region" description="Polar residues" evidence="1">
    <location>
        <begin position="1199"/>
        <end position="1210"/>
    </location>
</feature>
<dbReference type="SUPFAM" id="SSF48371">
    <property type="entry name" value="ARM repeat"/>
    <property type="match status" value="1"/>
</dbReference>
<dbReference type="PROSITE" id="PS51232">
    <property type="entry name" value="GBD_FH3"/>
    <property type="match status" value="1"/>
</dbReference>
<feature type="compositionally biased region" description="Polar residues" evidence="1">
    <location>
        <begin position="541"/>
        <end position="577"/>
    </location>
</feature>
<reference evidence="4" key="2">
    <citation type="submission" date="2023-11" db="UniProtKB">
        <authorList>
            <consortium name="WormBaseParasite"/>
        </authorList>
    </citation>
    <scope>IDENTIFICATION</scope>
</reference>
<dbReference type="AlphaFoldDB" id="A0AA85G6Q0"/>
<dbReference type="GO" id="GO:0031267">
    <property type="term" value="F:small GTPase binding"/>
    <property type="evidence" value="ECO:0007669"/>
    <property type="project" value="InterPro"/>
</dbReference>
<dbReference type="Gene3D" id="1.20.58.2220">
    <property type="entry name" value="Formin, FH2 domain"/>
    <property type="match status" value="1"/>
</dbReference>
<evidence type="ECO:0000256" key="1">
    <source>
        <dbReference type="SAM" id="MobiDB-lite"/>
    </source>
</evidence>
<dbReference type="Pfam" id="PF06371">
    <property type="entry name" value="Drf_GBD"/>
    <property type="match status" value="2"/>
</dbReference>
<dbReference type="Pfam" id="PF06367">
    <property type="entry name" value="Drf_FH3"/>
    <property type="match status" value="1"/>
</dbReference>
<proteinExistence type="predicted"/>
<evidence type="ECO:0000313" key="4">
    <source>
        <dbReference type="WBParaSite" id="SRDH1_77970.14"/>
    </source>
</evidence>
<sequence length="1279" mass="146749">MGNAHALEKHQLSNVGSGTSSSVGIKDFESRWRSFMNSLDLSAEHIKQIELLDEGKKAELLSNYVLKKLFLYFFQESKNPRCSAFHYVTLLKATRIEFIWKKKVDGSSFRSLLSSIEISLRTNNVEWVYDFLDLEGLETLVDLMLQCMHFLSGQDTTLGPRILYGCKSSGETYRDRYEMSCNAEVPNFIRNSGVKLNHFSPDNAFLPPSIIHSSCSPKGSLLTTSFLDFLEDCLHLSLRSLKAILNNQRGCRRAMEHALVISLVTFCLLHPNYSTKTLALDMLTALCLIEGGHVKVLQSFDRLRVVMGEGLRFELLLAAFRYHESLDVENYNLDFAVTCVQFLNIIVHSPENINLRVYLQYELHLLGFDDLLKQIRDRSGSRLKVQIEAYLDNRVDCSLLLEDAEAKEAAVLEQERLEKQLESEMIISKKSEENFKLKETELLRVAESLRMKKREFEVAAADRESALYKQINELHRNIQLAQLEISDLRQNLHLLQTCTTKSFTTMSTSTHFENSRGNSSIANNSTNPNSSSDPPTLVTRAMSTEDNFSSLHHCNGNNGKQDNYHPSPSGSETSLNTDTRDINCNKQGSSSVYTDATSSLMYQPKLDVQYNTEKQQEAPVKPQRKITDQKVNNLFPSCTLRNSTTCKQLANQAANYLAELVKLVSSLSATELFSAEHDSSNDHLIMIYPIGWEFAYLPPCPSHRYHDDSVTTQLTTSLDTIFNDQIFRTCYLANISMKAEGICTNSEDFFHIYSNQLPDLWFNAYKKISQNLSNKQQTLTSVNSLHKTDDSVNTKHTNIFDDLHRLGLLETSSNNQSLENIEAVKIICKDKEIKDNFSKSKLTEYLLHLKLNPIIAQRLINEIYYITENLISNNNNSFMIMNSSTIELFDQMENIFQKYFNQFNMDKLFFCITDTNKNQQRWFYLLSLLHGNLIKFTLIEELKLINENISLVLECCTSLLVSTKLPLIIQLVWRCTNMLLNNHKSTGFQLKSLDSLIDWQFTSPRISNTKSQIVQHDQQSSITEIQVNEVKFLKTDFMSMFVKYIMKISPSLLNWTSELNQLDVVSRISISDLFKRIEYVKSNLTFLIHYSKTTEFANSSSNNCTNDNNKDDKMRSQGNLSLENVALISRLFEFLTKTSETVWCILHSTAYWIKRFQPTSLSTSTSNMMLSDDWLNPLVRFASSFKNCVNDLDRKSRHSQNSSLNIHDTQSSSHSHHRHSQKHLKEQDKISSSSKRGNRHRKLRTRQLDTDGLMDDILHNLTLNPLRADIHVKRSDKID</sequence>
<dbReference type="InterPro" id="IPR016024">
    <property type="entry name" value="ARM-type_fold"/>
</dbReference>
<reference evidence="3" key="1">
    <citation type="submission" date="2022-06" db="EMBL/GenBank/DDBJ databases">
        <authorList>
            <person name="Berger JAMES D."/>
            <person name="Berger JAMES D."/>
        </authorList>
    </citation>
    <scope>NUCLEOTIDE SEQUENCE [LARGE SCALE GENOMIC DNA]</scope>
</reference>
<feature type="domain" description="GBD/FH3" evidence="2">
    <location>
        <begin position="20"/>
        <end position="496"/>
    </location>
</feature>
<organism evidence="3 4">
    <name type="scientific">Schistosoma rodhaini</name>
    <dbReference type="NCBI Taxonomy" id="6188"/>
    <lineage>
        <taxon>Eukaryota</taxon>
        <taxon>Metazoa</taxon>
        <taxon>Spiralia</taxon>
        <taxon>Lophotrochozoa</taxon>
        <taxon>Platyhelminthes</taxon>
        <taxon>Trematoda</taxon>
        <taxon>Digenea</taxon>
        <taxon>Strigeidida</taxon>
        <taxon>Schistosomatoidea</taxon>
        <taxon>Schistosomatidae</taxon>
        <taxon>Schistosoma</taxon>
    </lineage>
</organism>
<feature type="compositionally biased region" description="Low complexity" evidence="1">
    <location>
        <begin position="518"/>
        <end position="532"/>
    </location>
</feature>
<feature type="compositionally biased region" description="Low complexity" evidence="1">
    <location>
        <begin position="13"/>
        <end position="22"/>
    </location>
</feature>
<dbReference type="SMART" id="SM01139">
    <property type="entry name" value="Drf_FH3"/>
    <property type="match status" value="1"/>
</dbReference>
<dbReference type="GO" id="GO:0005829">
    <property type="term" value="C:cytosol"/>
    <property type="evidence" value="ECO:0007669"/>
    <property type="project" value="TreeGrafter"/>
</dbReference>
<dbReference type="InterPro" id="IPR010473">
    <property type="entry name" value="GTPase-bd"/>
</dbReference>
<dbReference type="InterPro" id="IPR010472">
    <property type="entry name" value="FH3_dom"/>
</dbReference>
<evidence type="ECO:0000259" key="2">
    <source>
        <dbReference type="PROSITE" id="PS51232"/>
    </source>
</evidence>
<dbReference type="GO" id="GO:0008360">
    <property type="term" value="P:regulation of cell shape"/>
    <property type="evidence" value="ECO:0007669"/>
    <property type="project" value="TreeGrafter"/>
</dbReference>
<accession>A0AA85G6Q0</accession>
<protein>
    <recommendedName>
        <fullName evidence="2">GBD/FH3 domain-containing protein</fullName>
    </recommendedName>
</protein>
<dbReference type="InterPro" id="IPR042201">
    <property type="entry name" value="FH2_Formin_sf"/>
</dbReference>
<dbReference type="GO" id="GO:0030866">
    <property type="term" value="P:cortical actin cytoskeleton organization"/>
    <property type="evidence" value="ECO:0007669"/>
    <property type="project" value="TreeGrafter"/>
</dbReference>
<feature type="compositionally biased region" description="Basic and acidic residues" evidence="1">
    <location>
        <begin position="1"/>
        <end position="11"/>
    </location>
</feature>
<dbReference type="PANTHER" id="PTHR45857">
    <property type="entry name" value="FORMIN-LIKE PROTEIN"/>
    <property type="match status" value="1"/>
</dbReference>
<feature type="region of interest" description="Disordered" evidence="1">
    <location>
        <begin position="1194"/>
        <end position="1247"/>
    </location>
</feature>
<dbReference type="WBParaSite" id="SRDH1_77970.14">
    <property type="protein sequence ID" value="SRDH1_77970.14"/>
    <property type="gene ID" value="SRDH1_77970"/>
</dbReference>
<dbReference type="PANTHER" id="PTHR45857:SF9">
    <property type="entry name" value="MULTIPLE WING HAIRS, ISOFORM C"/>
    <property type="match status" value="1"/>
</dbReference>
<dbReference type="InterPro" id="IPR011989">
    <property type="entry name" value="ARM-like"/>
</dbReference>
<dbReference type="InterPro" id="IPR043592">
    <property type="entry name" value="FMNL_animal"/>
</dbReference>
<feature type="compositionally biased region" description="Basic residues" evidence="1">
    <location>
        <begin position="1236"/>
        <end position="1245"/>
    </location>
</feature>
<keyword evidence="3" id="KW-1185">Reference proteome</keyword>
<feature type="region of interest" description="Disordered" evidence="1">
    <location>
        <begin position="1"/>
        <end position="22"/>
    </location>
</feature>
<dbReference type="GO" id="GO:0051015">
    <property type="term" value="F:actin filament binding"/>
    <property type="evidence" value="ECO:0007669"/>
    <property type="project" value="TreeGrafter"/>
</dbReference>
<evidence type="ECO:0000313" key="3">
    <source>
        <dbReference type="Proteomes" id="UP000050792"/>
    </source>
</evidence>
<dbReference type="Proteomes" id="UP000050792">
    <property type="component" value="Unassembled WGS sequence"/>
</dbReference>
<name>A0AA85G6Q0_9TREM</name>
<dbReference type="SMART" id="SM01140">
    <property type="entry name" value="Drf_GBD"/>
    <property type="match status" value="1"/>
</dbReference>
<dbReference type="Gene3D" id="1.25.10.10">
    <property type="entry name" value="Leucine-rich Repeat Variant"/>
    <property type="match status" value="1"/>
</dbReference>
<feature type="region of interest" description="Disordered" evidence="1">
    <location>
        <begin position="509"/>
        <end position="591"/>
    </location>
</feature>
<dbReference type="InterPro" id="IPR014768">
    <property type="entry name" value="GBD/FH3_dom"/>
</dbReference>
<dbReference type="GO" id="GO:0016477">
    <property type="term" value="P:cell migration"/>
    <property type="evidence" value="ECO:0007669"/>
    <property type="project" value="TreeGrafter"/>
</dbReference>